<sequence length="63" mass="7189">MADLARPASQPYSEGVPLGHSIAAHRIHGWCYLCADHTLAEEVLAWQVWAYELLPQMLERDRD</sequence>
<name>A0ABW7YLT7_9ACTN</name>
<accession>A0ABW7YLT7</accession>
<gene>
    <name evidence="1" type="ORF">ACIBG2_05810</name>
</gene>
<reference evidence="1 2" key="1">
    <citation type="submission" date="2024-10" db="EMBL/GenBank/DDBJ databases">
        <title>The Natural Products Discovery Center: Release of the First 8490 Sequenced Strains for Exploring Actinobacteria Biosynthetic Diversity.</title>
        <authorList>
            <person name="Kalkreuter E."/>
            <person name="Kautsar S.A."/>
            <person name="Yang D."/>
            <person name="Bader C.D."/>
            <person name="Teijaro C.N."/>
            <person name="Fluegel L."/>
            <person name="Davis C.M."/>
            <person name="Simpson J.R."/>
            <person name="Lauterbach L."/>
            <person name="Steele A.D."/>
            <person name="Gui C."/>
            <person name="Meng S."/>
            <person name="Li G."/>
            <person name="Viehrig K."/>
            <person name="Ye F."/>
            <person name="Su P."/>
            <person name="Kiefer A.F."/>
            <person name="Nichols A."/>
            <person name="Cepeda A.J."/>
            <person name="Yan W."/>
            <person name="Fan B."/>
            <person name="Jiang Y."/>
            <person name="Adhikari A."/>
            <person name="Zheng C.-J."/>
            <person name="Schuster L."/>
            <person name="Cowan T.M."/>
            <person name="Smanski M.J."/>
            <person name="Chevrette M.G."/>
            <person name="De Carvalho L.P.S."/>
            <person name="Shen B."/>
        </authorList>
    </citation>
    <scope>NUCLEOTIDE SEQUENCE [LARGE SCALE GENOMIC DNA]</scope>
    <source>
        <strain evidence="1 2">NPDC050545</strain>
    </source>
</reference>
<evidence type="ECO:0000313" key="2">
    <source>
        <dbReference type="Proteomes" id="UP001612741"/>
    </source>
</evidence>
<comment type="caution">
    <text evidence="1">The sequence shown here is derived from an EMBL/GenBank/DDBJ whole genome shotgun (WGS) entry which is preliminary data.</text>
</comment>
<dbReference type="Proteomes" id="UP001612741">
    <property type="component" value="Unassembled WGS sequence"/>
</dbReference>
<keyword evidence="2" id="KW-1185">Reference proteome</keyword>
<organism evidence="1 2">
    <name type="scientific">Nonomuraea typhae</name>
    <dbReference type="NCBI Taxonomy" id="2603600"/>
    <lineage>
        <taxon>Bacteria</taxon>
        <taxon>Bacillati</taxon>
        <taxon>Actinomycetota</taxon>
        <taxon>Actinomycetes</taxon>
        <taxon>Streptosporangiales</taxon>
        <taxon>Streptosporangiaceae</taxon>
        <taxon>Nonomuraea</taxon>
    </lineage>
</organism>
<proteinExistence type="predicted"/>
<evidence type="ECO:0000313" key="1">
    <source>
        <dbReference type="EMBL" id="MFI6496875.1"/>
    </source>
</evidence>
<dbReference type="RefSeq" id="WP_397079336.1">
    <property type="nucleotide sequence ID" value="NZ_JBITGY010000002.1"/>
</dbReference>
<protein>
    <submittedName>
        <fullName evidence="1">Uncharacterized protein</fullName>
    </submittedName>
</protein>
<dbReference type="EMBL" id="JBITGY010000002">
    <property type="protein sequence ID" value="MFI6496875.1"/>
    <property type="molecule type" value="Genomic_DNA"/>
</dbReference>